<dbReference type="RefSeq" id="WP_103002910.1">
    <property type="nucleotide sequence ID" value="NZ_NBAX01000003.1"/>
</dbReference>
<feature type="domain" description="Tetrapyrrole biosynthesis uroporphyrinogen III synthase" evidence="1">
    <location>
        <begin position="27"/>
        <end position="250"/>
    </location>
</feature>
<dbReference type="InterPro" id="IPR003754">
    <property type="entry name" value="4pyrrol_synth_uPrphyn_synth"/>
</dbReference>
<protein>
    <submittedName>
        <fullName evidence="2">Uroporphyrinogen-III synthase</fullName>
    </submittedName>
</protein>
<reference evidence="2 3" key="1">
    <citation type="submission" date="2017-03" db="EMBL/GenBank/DDBJ databases">
        <authorList>
            <person name="Afonso C.L."/>
            <person name="Miller P.J."/>
            <person name="Scott M.A."/>
            <person name="Spackman E."/>
            <person name="Goraichik I."/>
            <person name="Dimitrov K.M."/>
            <person name="Suarez D.L."/>
            <person name="Swayne D.E."/>
        </authorList>
    </citation>
    <scope>NUCLEOTIDE SEQUENCE [LARGE SCALE GENOMIC DNA]</scope>
    <source>
        <strain evidence="2 3">DNF00076</strain>
    </source>
</reference>
<dbReference type="InterPro" id="IPR036108">
    <property type="entry name" value="4pyrrol_syn_uPrphyn_synt_sf"/>
</dbReference>
<comment type="caution">
    <text evidence="2">The sequence shown here is derived from an EMBL/GenBank/DDBJ whole genome shotgun (WGS) entry which is preliminary data.</text>
</comment>
<evidence type="ECO:0000313" key="3">
    <source>
        <dbReference type="Proteomes" id="UP000236634"/>
    </source>
</evidence>
<organism evidence="2 3">
    <name type="scientific">Hoylesella timonensis</name>
    <dbReference type="NCBI Taxonomy" id="386414"/>
    <lineage>
        <taxon>Bacteria</taxon>
        <taxon>Pseudomonadati</taxon>
        <taxon>Bacteroidota</taxon>
        <taxon>Bacteroidia</taxon>
        <taxon>Bacteroidales</taxon>
        <taxon>Prevotellaceae</taxon>
        <taxon>Hoylesella</taxon>
    </lineage>
</organism>
<name>A0A2K0XM24_9BACT</name>
<accession>A0A2K0XM24</accession>
<dbReference type="GO" id="GO:0004852">
    <property type="term" value="F:uroporphyrinogen-III synthase activity"/>
    <property type="evidence" value="ECO:0007669"/>
    <property type="project" value="InterPro"/>
</dbReference>
<dbReference type="CDD" id="cd06578">
    <property type="entry name" value="HemD"/>
    <property type="match status" value="1"/>
</dbReference>
<dbReference type="PANTHER" id="PTHR38020:SF1">
    <property type="entry name" value="UROPORPHYRINOGEN-III SYNTHASE"/>
    <property type="match status" value="1"/>
</dbReference>
<sequence>MKPTILITAPQHYSSRLEASFKRYQDQVSVVHIPMVQSTFATNNKQMQELCTHLHEYDFVVCLSRKAIDAMHYYGHNHDDLTQTQFLAIGKDNDYLQDKLGVTPPFIAEESSPLGIAQALEARGFTKGCRIAALSPAFVDLEEPQTVPVFIKRLKELNIDVQRIDAYVNMASELSERKKAYDLIIDQQISTVVFTSGSEVVAFKEGLEEVYGTDADSVLELIDVACMGPYTAAQAKLIGLKVDKIPTKFHSFDDLTAYLIASKHLNAQAAFSLGIGGH</sequence>
<evidence type="ECO:0000313" key="2">
    <source>
        <dbReference type="EMBL" id="PNP95589.1"/>
    </source>
</evidence>
<dbReference type="Proteomes" id="UP000236634">
    <property type="component" value="Unassembled WGS sequence"/>
</dbReference>
<evidence type="ECO:0000259" key="1">
    <source>
        <dbReference type="Pfam" id="PF02602"/>
    </source>
</evidence>
<dbReference type="Gene3D" id="3.40.50.10090">
    <property type="match status" value="2"/>
</dbReference>
<proteinExistence type="predicted"/>
<dbReference type="Pfam" id="PF02602">
    <property type="entry name" value="HEM4"/>
    <property type="match status" value="1"/>
</dbReference>
<dbReference type="EMBL" id="NBAX01000003">
    <property type="protein sequence ID" value="PNP95589.1"/>
    <property type="molecule type" value="Genomic_DNA"/>
</dbReference>
<dbReference type="AlphaFoldDB" id="A0A2K0XM24"/>
<dbReference type="GO" id="GO:0033014">
    <property type="term" value="P:tetrapyrrole biosynthetic process"/>
    <property type="evidence" value="ECO:0007669"/>
    <property type="project" value="InterPro"/>
</dbReference>
<dbReference type="SUPFAM" id="SSF69618">
    <property type="entry name" value="HemD-like"/>
    <property type="match status" value="1"/>
</dbReference>
<dbReference type="PANTHER" id="PTHR38020">
    <property type="entry name" value="UROPORPHYRINOGEN-III SYNTHASE"/>
    <property type="match status" value="1"/>
</dbReference>
<gene>
    <name evidence="2" type="ORF">BFS16_04305</name>
</gene>